<comment type="similarity">
    <text evidence="7">Belongs to the binding-protein-dependent transport system permease family.</text>
</comment>
<feature type="transmembrane region" description="Helical" evidence="7">
    <location>
        <begin position="229"/>
        <end position="249"/>
    </location>
</feature>
<accession>A0A8G2EZE9</accession>
<dbReference type="Pfam" id="PF12911">
    <property type="entry name" value="OppC_N"/>
    <property type="match status" value="1"/>
</dbReference>
<dbReference type="CDD" id="cd06261">
    <property type="entry name" value="TM_PBP2"/>
    <property type="match status" value="1"/>
</dbReference>
<comment type="subcellular location">
    <subcellularLocation>
        <location evidence="1 7">Cell membrane</location>
        <topology evidence="1 7">Multi-pass membrane protein</topology>
    </subcellularLocation>
</comment>
<evidence type="ECO:0000256" key="2">
    <source>
        <dbReference type="ARBA" id="ARBA00022448"/>
    </source>
</evidence>
<dbReference type="GO" id="GO:0005886">
    <property type="term" value="C:plasma membrane"/>
    <property type="evidence" value="ECO:0007669"/>
    <property type="project" value="UniProtKB-SubCell"/>
</dbReference>
<dbReference type="Proteomes" id="UP000198615">
    <property type="component" value="Unassembled WGS sequence"/>
</dbReference>
<evidence type="ECO:0000313" key="10">
    <source>
        <dbReference type="Proteomes" id="UP000198615"/>
    </source>
</evidence>
<protein>
    <submittedName>
        <fullName evidence="9">Peptide/nickel transport system permease protein</fullName>
    </submittedName>
</protein>
<feature type="domain" description="ABC transmembrane type-1" evidence="8">
    <location>
        <begin position="108"/>
        <end position="306"/>
    </location>
</feature>
<dbReference type="Pfam" id="PF00528">
    <property type="entry name" value="BPD_transp_1"/>
    <property type="match status" value="1"/>
</dbReference>
<dbReference type="PROSITE" id="PS50928">
    <property type="entry name" value="ABC_TM1"/>
    <property type="match status" value="1"/>
</dbReference>
<evidence type="ECO:0000256" key="5">
    <source>
        <dbReference type="ARBA" id="ARBA00022989"/>
    </source>
</evidence>
<keyword evidence="4 7" id="KW-0812">Transmembrane</keyword>
<evidence type="ECO:0000313" key="9">
    <source>
        <dbReference type="EMBL" id="SDG02356.1"/>
    </source>
</evidence>
<evidence type="ECO:0000256" key="1">
    <source>
        <dbReference type="ARBA" id="ARBA00004651"/>
    </source>
</evidence>
<dbReference type="InterPro" id="IPR025966">
    <property type="entry name" value="OppC_N"/>
</dbReference>
<evidence type="ECO:0000256" key="7">
    <source>
        <dbReference type="RuleBase" id="RU363032"/>
    </source>
</evidence>
<dbReference type="RefSeq" id="WP_028794338.1">
    <property type="nucleotide sequence ID" value="NZ_FNBW01000009.1"/>
</dbReference>
<keyword evidence="5 7" id="KW-1133">Transmembrane helix</keyword>
<gene>
    <name evidence="9" type="ORF">SAMN05660686_03083</name>
</gene>
<evidence type="ECO:0000259" key="8">
    <source>
        <dbReference type="PROSITE" id="PS50928"/>
    </source>
</evidence>
<dbReference type="SUPFAM" id="SSF161098">
    <property type="entry name" value="MetI-like"/>
    <property type="match status" value="1"/>
</dbReference>
<feature type="transmembrane region" description="Helical" evidence="7">
    <location>
        <begin position="38"/>
        <end position="60"/>
    </location>
</feature>
<organism evidence="9 10">
    <name type="scientific">Thalassobaculum litoreum DSM 18839</name>
    <dbReference type="NCBI Taxonomy" id="1123362"/>
    <lineage>
        <taxon>Bacteria</taxon>
        <taxon>Pseudomonadati</taxon>
        <taxon>Pseudomonadota</taxon>
        <taxon>Alphaproteobacteria</taxon>
        <taxon>Rhodospirillales</taxon>
        <taxon>Thalassobaculaceae</taxon>
        <taxon>Thalassobaculum</taxon>
    </lineage>
</organism>
<dbReference type="GO" id="GO:0055085">
    <property type="term" value="P:transmembrane transport"/>
    <property type="evidence" value="ECO:0007669"/>
    <property type="project" value="InterPro"/>
</dbReference>
<dbReference type="EMBL" id="FNBW01000009">
    <property type="protein sequence ID" value="SDG02356.1"/>
    <property type="molecule type" value="Genomic_DNA"/>
</dbReference>
<feature type="transmembrane region" description="Helical" evidence="7">
    <location>
        <begin position="285"/>
        <end position="306"/>
    </location>
</feature>
<keyword evidence="3" id="KW-1003">Cell membrane</keyword>
<dbReference type="OrthoDB" id="9766870at2"/>
<feature type="transmembrane region" description="Helical" evidence="7">
    <location>
        <begin position="148"/>
        <end position="169"/>
    </location>
</feature>
<reference evidence="9 10" key="1">
    <citation type="submission" date="2016-10" db="EMBL/GenBank/DDBJ databases">
        <authorList>
            <person name="Varghese N."/>
            <person name="Submissions S."/>
        </authorList>
    </citation>
    <scope>NUCLEOTIDE SEQUENCE [LARGE SCALE GENOMIC DNA]</scope>
    <source>
        <strain evidence="9 10">DSM 18839</strain>
    </source>
</reference>
<evidence type="ECO:0000256" key="6">
    <source>
        <dbReference type="ARBA" id="ARBA00023136"/>
    </source>
</evidence>
<comment type="caution">
    <text evidence="9">The sequence shown here is derived from an EMBL/GenBank/DDBJ whole genome shotgun (WGS) entry which is preliminary data.</text>
</comment>
<dbReference type="AlphaFoldDB" id="A0A8G2EZE9"/>
<dbReference type="InterPro" id="IPR000515">
    <property type="entry name" value="MetI-like"/>
</dbReference>
<dbReference type="InterPro" id="IPR050366">
    <property type="entry name" value="BP-dependent_transpt_permease"/>
</dbReference>
<dbReference type="PANTHER" id="PTHR43386:SF26">
    <property type="entry name" value="ABC TRANSPORTER PERMEASE PROTEIN"/>
    <property type="match status" value="1"/>
</dbReference>
<dbReference type="Gene3D" id="1.10.3720.10">
    <property type="entry name" value="MetI-like"/>
    <property type="match status" value="1"/>
</dbReference>
<feature type="transmembrane region" description="Helical" evidence="7">
    <location>
        <begin position="175"/>
        <end position="194"/>
    </location>
</feature>
<feature type="transmembrane region" description="Helical" evidence="7">
    <location>
        <begin position="110"/>
        <end position="136"/>
    </location>
</feature>
<sequence>MTAIQEETAVEKTVADPKDAAVESPFKRILSDYMESPVAVIGAIGVILVIFIAVIGPFIAPTDPYDLSSVSFMDNLLAPGETMANGTVAWLGTDGAGRDLVSAMIYGLRISLGVGVGSGIIALIIGCTLGMIAAYFGGRTDMIIMRVVDMQLSFPAILVALILLAVVKGGPNEPGYFAVFKIIAALVVVQWAYYARTIRGSALVERRKEYVEAANCLALGNSRVVFRHLLPNCIAPIIVVGTMQTAHAISLEATLSFLGLGLPQTEPSLGKLISNGFDYVMSGKYWITVFPGLALLFMIVSINLVGDRLRDVLNPRLQK</sequence>
<proteinExistence type="inferred from homology"/>
<keyword evidence="2 7" id="KW-0813">Transport</keyword>
<keyword evidence="10" id="KW-1185">Reference proteome</keyword>
<dbReference type="PANTHER" id="PTHR43386">
    <property type="entry name" value="OLIGOPEPTIDE TRANSPORT SYSTEM PERMEASE PROTEIN APPC"/>
    <property type="match status" value="1"/>
</dbReference>
<evidence type="ECO:0000256" key="4">
    <source>
        <dbReference type="ARBA" id="ARBA00022692"/>
    </source>
</evidence>
<name>A0A8G2EZE9_9PROT</name>
<dbReference type="InterPro" id="IPR035906">
    <property type="entry name" value="MetI-like_sf"/>
</dbReference>
<evidence type="ECO:0000256" key="3">
    <source>
        <dbReference type="ARBA" id="ARBA00022475"/>
    </source>
</evidence>
<keyword evidence="6 7" id="KW-0472">Membrane</keyword>